<feature type="chain" id="PRO_5045720706" evidence="1">
    <location>
        <begin position="30"/>
        <end position="196"/>
    </location>
</feature>
<dbReference type="RefSeq" id="WP_257594441.1">
    <property type="nucleotide sequence ID" value="NZ_JANKHH010000001.1"/>
</dbReference>
<dbReference type="PANTHER" id="PTHR37691">
    <property type="entry name" value="BLR3518 PROTEIN"/>
    <property type="match status" value="1"/>
</dbReference>
<dbReference type="Gene3D" id="3.40.1260.10">
    <property type="entry name" value="DsrEFH-like"/>
    <property type="match status" value="1"/>
</dbReference>
<protein>
    <submittedName>
        <fullName evidence="2">DsrE family protein</fullName>
    </submittedName>
</protein>
<comment type="caution">
    <text evidence="2">The sequence shown here is derived from an EMBL/GenBank/DDBJ whole genome shotgun (WGS) entry which is preliminary data.</text>
</comment>
<feature type="signal peptide" evidence="1">
    <location>
        <begin position="1"/>
        <end position="29"/>
    </location>
</feature>
<evidence type="ECO:0000313" key="2">
    <source>
        <dbReference type="EMBL" id="MCR2832683.1"/>
    </source>
</evidence>
<gene>
    <name evidence="2" type="ORF">NSO95_01875</name>
</gene>
<name>A0ABT1XLZ5_9SPHN</name>
<dbReference type="Proteomes" id="UP001206067">
    <property type="component" value="Unassembled WGS sequence"/>
</dbReference>
<dbReference type="PANTHER" id="PTHR37691:SF1">
    <property type="entry name" value="BLR3518 PROTEIN"/>
    <property type="match status" value="1"/>
</dbReference>
<organism evidence="2 3">
    <name type="scientific">Parerythrobacter lacustris</name>
    <dbReference type="NCBI Taxonomy" id="2969984"/>
    <lineage>
        <taxon>Bacteria</taxon>
        <taxon>Pseudomonadati</taxon>
        <taxon>Pseudomonadota</taxon>
        <taxon>Alphaproteobacteria</taxon>
        <taxon>Sphingomonadales</taxon>
        <taxon>Erythrobacteraceae</taxon>
        <taxon>Parerythrobacter</taxon>
    </lineage>
</organism>
<dbReference type="Pfam" id="PF02635">
    <property type="entry name" value="DsrE"/>
    <property type="match status" value="1"/>
</dbReference>
<evidence type="ECO:0000256" key="1">
    <source>
        <dbReference type="SAM" id="SignalP"/>
    </source>
</evidence>
<dbReference type="EMBL" id="JANKHH010000001">
    <property type="protein sequence ID" value="MCR2832683.1"/>
    <property type="molecule type" value="Genomic_DNA"/>
</dbReference>
<dbReference type="InterPro" id="IPR003787">
    <property type="entry name" value="Sulphur_relay_DsrE/F-like"/>
</dbReference>
<accession>A0ABT1XLZ5</accession>
<sequence length="196" mass="20272">MTELRTPGACAVKLACLLPLLLLAAPAAAQDMSAFTTGPVFADFGPHAPVEGIDTVPADTEFAVAFDVAAPAEDGARSRGFESAARFINMHVAAGVPEDNIRIAVVVHGKAALDLLTDEAWAARQPAGEEEEAPENPSGAMVAAMLDAGVRFILCGQSGAAYGIEQDDLIPGVETALSAMTAHALLQQRGYTVNPF</sequence>
<evidence type="ECO:0000313" key="3">
    <source>
        <dbReference type="Proteomes" id="UP001206067"/>
    </source>
</evidence>
<dbReference type="InterPro" id="IPR027396">
    <property type="entry name" value="DsrEFH-like"/>
</dbReference>
<keyword evidence="1" id="KW-0732">Signal</keyword>
<dbReference type="SUPFAM" id="SSF75169">
    <property type="entry name" value="DsrEFH-like"/>
    <property type="match status" value="1"/>
</dbReference>
<proteinExistence type="predicted"/>
<keyword evidence="3" id="KW-1185">Reference proteome</keyword>
<reference evidence="2 3" key="1">
    <citation type="submission" date="2022-08" db="EMBL/GenBank/DDBJ databases">
        <title>Polyphasic taxonomy analysis of Qipengyuania sp.RS5-5.</title>
        <authorList>
            <person name="Xamxidin M."/>
            <person name="Wu M."/>
        </authorList>
    </citation>
    <scope>NUCLEOTIDE SEQUENCE [LARGE SCALE GENOMIC DNA]</scope>
    <source>
        <strain evidence="2 3">RS5-5</strain>
    </source>
</reference>